<feature type="transmembrane region" description="Helical" evidence="9">
    <location>
        <begin position="484"/>
        <end position="508"/>
    </location>
</feature>
<feature type="transmembrane region" description="Helical" evidence="9">
    <location>
        <begin position="360"/>
        <end position="382"/>
    </location>
</feature>
<evidence type="ECO:0000256" key="7">
    <source>
        <dbReference type="ARBA" id="ARBA00023065"/>
    </source>
</evidence>
<dbReference type="Pfam" id="PF02386">
    <property type="entry name" value="TrkH"/>
    <property type="match status" value="1"/>
</dbReference>
<dbReference type="GO" id="GO:0008324">
    <property type="term" value="F:monoatomic cation transmembrane transporter activity"/>
    <property type="evidence" value="ECO:0007669"/>
    <property type="project" value="InterPro"/>
</dbReference>
<keyword evidence="8 9" id="KW-0472">Membrane</keyword>
<keyword evidence="7" id="KW-0406">Ion transport</keyword>
<dbReference type="InParanoid" id="G0ED01"/>
<dbReference type="AlphaFoldDB" id="G0ED01"/>
<evidence type="ECO:0000256" key="3">
    <source>
        <dbReference type="ARBA" id="ARBA00022448"/>
    </source>
</evidence>
<dbReference type="KEGG" id="pfm:Pyrfu_1868"/>
<comment type="subcellular location">
    <subcellularLocation>
        <location evidence="1">Cell membrane</location>
        <topology evidence="1">Multi-pass membrane protein</topology>
    </subcellularLocation>
</comment>
<evidence type="ECO:0000256" key="8">
    <source>
        <dbReference type="ARBA" id="ARBA00023136"/>
    </source>
</evidence>
<gene>
    <name evidence="10" type="ordered locus">Pyrfu_1868</name>
</gene>
<evidence type="ECO:0000256" key="2">
    <source>
        <dbReference type="ARBA" id="ARBA00009137"/>
    </source>
</evidence>
<keyword evidence="5 9" id="KW-0812">Transmembrane</keyword>
<dbReference type="eggNOG" id="arCOG04145">
    <property type="taxonomic scope" value="Archaea"/>
</dbReference>
<dbReference type="GO" id="GO:0030001">
    <property type="term" value="P:metal ion transport"/>
    <property type="evidence" value="ECO:0007669"/>
    <property type="project" value="UniProtKB-ARBA"/>
</dbReference>
<feature type="transmembrane region" description="Helical" evidence="9">
    <location>
        <begin position="25"/>
        <end position="52"/>
    </location>
</feature>
<name>G0ED01_PYRF1</name>
<feature type="transmembrane region" description="Helical" evidence="9">
    <location>
        <begin position="93"/>
        <end position="113"/>
    </location>
</feature>
<keyword evidence="6 9" id="KW-1133">Transmembrane helix</keyword>
<evidence type="ECO:0000256" key="1">
    <source>
        <dbReference type="ARBA" id="ARBA00004651"/>
    </source>
</evidence>
<feature type="transmembrane region" description="Helical" evidence="9">
    <location>
        <begin position="263"/>
        <end position="283"/>
    </location>
</feature>
<dbReference type="OrthoDB" id="111943at2157"/>
<feature type="transmembrane region" description="Helical" evidence="9">
    <location>
        <begin position="215"/>
        <end position="233"/>
    </location>
</feature>
<dbReference type="PANTHER" id="PTHR32024:SF2">
    <property type="entry name" value="TRK SYSTEM POTASSIUM UPTAKE PROTEIN TRKG-RELATED"/>
    <property type="match status" value="1"/>
</dbReference>
<dbReference type="GeneID" id="11138204"/>
<dbReference type="Proteomes" id="UP000001037">
    <property type="component" value="Chromosome"/>
</dbReference>
<dbReference type="EMBL" id="CP002838">
    <property type="protein sequence ID" value="AEM39721.1"/>
    <property type="molecule type" value="Genomic_DNA"/>
</dbReference>
<proteinExistence type="inferred from homology"/>
<evidence type="ECO:0000256" key="5">
    <source>
        <dbReference type="ARBA" id="ARBA00022692"/>
    </source>
</evidence>
<evidence type="ECO:0000313" key="11">
    <source>
        <dbReference type="Proteomes" id="UP000001037"/>
    </source>
</evidence>
<sequence>MPWREQGFEVLEEYGVRKRLALHPLIYYLGFVWIVAAATLIVPALYGLIFHYHEPREYTVSIELLEYGTVFMVLGLLSTRLTMPSRRMRREEALLLVVITWVLIPLVVAWPIADVLGIPFVDAWFESVSGFTTTGLTMFTGSVDPVTGTYVPAVEELPRTVLFWRSFIQWVGGVGIVVVAVSIIARPGSAARLLYVAEGRSERIEPSVIATAKKVLFVYTIVTVIDTILLYVAGMDWFDAVNHAMTGIATGGFSTKNNSIAEYHSIAIELAAMFAMFSGAVSFSDWHSLIIKWRLKRFFSSPELKALLTLMAIGTIAATAALVRNGFGIIEALRYASFQIVTTITGTGFQNTGLGDKPEIFKALLTTYCLLGGAAFSTTGGIKMLRLIIAVKSTLWEAEALSAPRGYTLRRRLAWIVLDDESARRALTIIFAFSLTMVVGTFIAMLILPDRSFADVALETASALGNVGVSTGITGADSPLALKLLYIALMTLGRLEIVPYFYAVHVMYSKVVHAVRARRGRRKLLRETRVAREAPL</sequence>
<feature type="transmembrane region" description="Helical" evidence="9">
    <location>
        <begin position="167"/>
        <end position="185"/>
    </location>
</feature>
<feature type="transmembrane region" description="Helical" evidence="9">
    <location>
        <begin position="304"/>
        <end position="323"/>
    </location>
</feature>
<dbReference type="InterPro" id="IPR003445">
    <property type="entry name" value="Cat_transpt"/>
</dbReference>
<evidence type="ECO:0000313" key="10">
    <source>
        <dbReference type="EMBL" id="AEM39721.1"/>
    </source>
</evidence>
<dbReference type="PANTHER" id="PTHR32024">
    <property type="entry name" value="TRK SYSTEM POTASSIUM UPTAKE PROTEIN TRKG-RELATED"/>
    <property type="match status" value="1"/>
</dbReference>
<keyword evidence="11" id="KW-1185">Reference proteome</keyword>
<evidence type="ECO:0000256" key="9">
    <source>
        <dbReference type="SAM" id="Phobius"/>
    </source>
</evidence>
<protein>
    <submittedName>
        <fullName evidence="10">Cation transporter</fullName>
    </submittedName>
</protein>
<feature type="transmembrane region" description="Helical" evidence="9">
    <location>
        <begin position="64"/>
        <end position="81"/>
    </location>
</feature>
<dbReference type="RefSeq" id="WP_014027398.1">
    <property type="nucleotide sequence ID" value="NC_015931.1"/>
</dbReference>
<accession>G0ED01</accession>
<comment type="similarity">
    <text evidence="2">Belongs to the TrkH potassium transport family.</text>
</comment>
<organism evidence="10 11">
    <name type="scientific">Pyrolobus fumarii (strain DSM 11204 / 1A)</name>
    <dbReference type="NCBI Taxonomy" id="694429"/>
    <lineage>
        <taxon>Archaea</taxon>
        <taxon>Thermoproteota</taxon>
        <taxon>Thermoprotei</taxon>
        <taxon>Desulfurococcales</taxon>
        <taxon>Pyrodictiaceae</taxon>
        <taxon>Pyrolobus</taxon>
    </lineage>
</organism>
<dbReference type="GO" id="GO:0005886">
    <property type="term" value="C:plasma membrane"/>
    <property type="evidence" value="ECO:0007669"/>
    <property type="project" value="UniProtKB-SubCell"/>
</dbReference>
<dbReference type="STRING" id="694429.Pyrfu_1868"/>
<feature type="transmembrane region" description="Helical" evidence="9">
    <location>
        <begin position="426"/>
        <end position="448"/>
    </location>
</feature>
<keyword evidence="3" id="KW-0813">Transport</keyword>
<keyword evidence="4" id="KW-1003">Cell membrane</keyword>
<reference evidence="10 11" key="1">
    <citation type="journal article" date="2011" name="Stand. Genomic Sci.">
        <title>Complete genome sequence of the hyperthermophilic chemolithoautotroph Pyrolobus fumarii type strain (1A).</title>
        <authorList>
            <person name="Anderson I."/>
            <person name="Goker M."/>
            <person name="Nolan M."/>
            <person name="Lucas S."/>
            <person name="Hammon N."/>
            <person name="Deshpande S."/>
            <person name="Cheng J.F."/>
            <person name="Tapia R."/>
            <person name="Han C."/>
            <person name="Goodwin L."/>
            <person name="Pitluck S."/>
            <person name="Huntemann M."/>
            <person name="Liolios K."/>
            <person name="Ivanova N."/>
            <person name="Pagani I."/>
            <person name="Mavromatis K."/>
            <person name="Ovchinikova G."/>
            <person name="Pati A."/>
            <person name="Chen A."/>
            <person name="Palaniappan K."/>
            <person name="Land M."/>
            <person name="Hauser L."/>
            <person name="Brambilla E.M."/>
            <person name="Huber H."/>
            <person name="Yasawong M."/>
            <person name="Rohde M."/>
            <person name="Spring S."/>
            <person name="Abt B."/>
            <person name="Sikorski J."/>
            <person name="Wirth R."/>
            <person name="Detter J.C."/>
            <person name="Woyke T."/>
            <person name="Bristow J."/>
            <person name="Eisen J.A."/>
            <person name="Markowitz V."/>
            <person name="Hugenholtz P."/>
            <person name="Kyrpides N.C."/>
            <person name="Klenk H.P."/>
            <person name="Lapidus A."/>
        </authorList>
    </citation>
    <scope>NUCLEOTIDE SEQUENCE [LARGE SCALE GENOMIC DNA]</scope>
    <source>
        <strain evidence="11">DSM 11204 / 1A</strain>
    </source>
</reference>
<evidence type="ECO:0000256" key="4">
    <source>
        <dbReference type="ARBA" id="ARBA00022475"/>
    </source>
</evidence>
<evidence type="ECO:0000256" key="6">
    <source>
        <dbReference type="ARBA" id="ARBA00022989"/>
    </source>
</evidence>
<dbReference type="HOGENOM" id="CLU_030708_3_0_2"/>